<evidence type="ECO:0000313" key="23">
    <source>
        <dbReference type="Proteomes" id="UP001281024"/>
    </source>
</evidence>
<keyword evidence="8 17" id="KW-0133">Cell shape</keyword>
<evidence type="ECO:0000256" key="14">
    <source>
        <dbReference type="ARBA" id="ARBA00032707"/>
    </source>
</evidence>
<accession>A0A483BCH9</accession>
<reference evidence="18" key="3">
    <citation type="submission" date="2019-10" db="EMBL/GenBank/DDBJ databases">
        <title>Malate fermentation in French cider.</title>
        <authorList>
            <person name="Cousin F.J."/>
            <person name="Medina Fernandez S."/>
            <person name="Misery B."/>
            <person name="Laplace J.-M."/>
            <person name="Cretenet M."/>
        </authorList>
    </citation>
    <scope>NUCLEOTIDE SEQUENCE</scope>
    <source>
        <strain evidence="18">UCMA15129</strain>
    </source>
</reference>
<evidence type="ECO:0000313" key="19">
    <source>
        <dbReference type="EMBL" id="OIM21355.1"/>
    </source>
</evidence>
<dbReference type="Proteomes" id="UP001281024">
    <property type="component" value="Unassembled WGS sequence"/>
</dbReference>
<evidence type="ECO:0000313" key="20">
    <source>
        <dbReference type="EMBL" id="VDB97919.1"/>
    </source>
</evidence>
<dbReference type="NCBIfam" id="NF001390">
    <property type="entry name" value="PRK00281.1-4"/>
    <property type="match status" value="1"/>
</dbReference>
<dbReference type="InterPro" id="IPR003824">
    <property type="entry name" value="UppP"/>
</dbReference>
<evidence type="ECO:0000256" key="12">
    <source>
        <dbReference type="ARBA" id="ARBA00023251"/>
    </source>
</evidence>
<evidence type="ECO:0000256" key="5">
    <source>
        <dbReference type="ARBA" id="ARBA00022475"/>
    </source>
</evidence>
<dbReference type="NCBIfam" id="NF001389">
    <property type="entry name" value="PRK00281.1-2"/>
    <property type="match status" value="1"/>
</dbReference>
<keyword evidence="10 17" id="KW-1133">Transmembrane helix</keyword>
<evidence type="ECO:0000256" key="17">
    <source>
        <dbReference type="HAMAP-Rule" id="MF_01006"/>
    </source>
</evidence>
<comment type="function">
    <text evidence="17">Catalyzes the dephosphorylation of undecaprenyl diphosphate (UPP). Confers resistance to bacitracin.</text>
</comment>
<protein>
    <recommendedName>
        <fullName evidence="4 17">Undecaprenyl-diphosphatase</fullName>
        <ecNumber evidence="3 17">3.6.1.27</ecNumber>
    </recommendedName>
    <alternativeName>
        <fullName evidence="15 17">Bacitracin resistance protein</fullName>
    </alternativeName>
    <alternativeName>
        <fullName evidence="14 17">Undecaprenyl pyrophosphate phosphatase</fullName>
    </alternativeName>
</protein>
<evidence type="ECO:0000256" key="6">
    <source>
        <dbReference type="ARBA" id="ARBA00022692"/>
    </source>
</evidence>
<sequence length="278" mass="30998">MFFGILKAIILGIVEGITEFLPISSTGHLIIVDQFVKISSNKAFTTTFEYVIQLGAIIAVVLLYWKRLWPFGGGKTEKQRFNIWATWVKVVVGVIPSVIIGFLLNDWMDKHLMNWLVVSIALIVYGIAFIFIENYQKNRRPRVRTINHLTLADVLKIGFFQVLSIVPGTSRSGATILGGLSIGVSREAAAEFSFFLSIPTMLGVSVLKIGSYLHSHGMFSGEQIVILLVGMFVSFVVAYVVIKWLLRFIQTHDFKAFGWYRIILGVLVIALGAIGIID</sequence>
<dbReference type="NCBIfam" id="TIGR00753">
    <property type="entry name" value="undec_PP_bacA"/>
    <property type="match status" value="1"/>
</dbReference>
<dbReference type="PANTHER" id="PTHR30622:SF3">
    <property type="entry name" value="UNDECAPRENYL-DIPHOSPHATASE"/>
    <property type="match status" value="1"/>
</dbReference>
<evidence type="ECO:0000256" key="1">
    <source>
        <dbReference type="ARBA" id="ARBA00004651"/>
    </source>
</evidence>
<keyword evidence="13 17" id="KW-0961">Cell wall biogenesis/degradation</keyword>
<evidence type="ECO:0000256" key="16">
    <source>
        <dbReference type="ARBA" id="ARBA00047594"/>
    </source>
</evidence>
<comment type="similarity">
    <text evidence="2 17">Belongs to the UppP family.</text>
</comment>
<comment type="catalytic activity">
    <reaction evidence="16 17">
        <text>di-trans,octa-cis-undecaprenyl diphosphate + H2O = di-trans,octa-cis-undecaprenyl phosphate + phosphate + H(+)</text>
        <dbReference type="Rhea" id="RHEA:28094"/>
        <dbReference type="ChEBI" id="CHEBI:15377"/>
        <dbReference type="ChEBI" id="CHEBI:15378"/>
        <dbReference type="ChEBI" id="CHEBI:43474"/>
        <dbReference type="ChEBI" id="CHEBI:58405"/>
        <dbReference type="ChEBI" id="CHEBI:60392"/>
        <dbReference type="EC" id="3.6.1.27"/>
    </reaction>
</comment>
<comment type="miscellaneous">
    <text evidence="17">Bacitracin is thought to be involved in the inhibition of peptidoglycan synthesis by sequestering undecaprenyl diphosphate, thereby reducing the pool of lipid carrier available.</text>
</comment>
<keyword evidence="6 17" id="KW-0812">Transmembrane</keyword>
<dbReference type="EMBL" id="WERV01000002">
    <property type="protein sequence ID" value="MDV7714891.1"/>
    <property type="molecule type" value="Genomic_DNA"/>
</dbReference>
<evidence type="ECO:0000313" key="22">
    <source>
        <dbReference type="Proteomes" id="UP000294726"/>
    </source>
</evidence>
<comment type="subcellular location">
    <subcellularLocation>
        <location evidence="1 17">Cell membrane</location>
        <topology evidence="1 17">Multi-pass membrane protein</topology>
    </subcellularLocation>
</comment>
<dbReference type="RefSeq" id="WP_002824216.1">
    <property type="nucleotide sequence ID" value="NZ_CP014324.1"/>
</dbReference>
<evidence type="ECO:0000256" key="8">
    <source>
        <dbReference type="ARBA" id="ARBA00022960"/>
    </source>
</evidence>
<feature type="transmembrane region" description="Helical" evidence="17">
    <location>
        <begin position="50"/>
        <end position="69"/>
    </location>
</feature>
<evidence type="ECO:0000256" key="13">
    <source>
        <dbReference type="ARBA" id="ARBA00023316"/>
    </source>
</evidence>
<evidence type="ECO:0000256" key="3">
    <source>
        <dbReference type="ARBA" id="ARBA00012374"/>
    </source>
</evidence>
<dbReference type="GO" id="GO:0050380">
    <property type="term" value="F:undecaprenyl-diphosphatase activity"/>
    <property type="evidence" value="ECO:0007669"/>
    <property type="project" value="UniProtKB-UniRule"/>
</dbReference>
<organism evidence="18 23">
    <name type="scientific">Oenococcus oeni</name>
    <name type="common">Leuconostoc oenos</name>
    <dbReference type="NCBI Taxonomy" id="1247"/>
    <lineage>
        <taxon>Bacteria</taxon>
        <taxon>Bacillati</taxon>
        <taxon>Bacillota</taxon>
        <taxon>Bacilli</taxon>
        <taxon>Lactobacillales</taxon>
        <taxon>Lactobacillaceae</taxon>
        <taxon>Oenococcus</taxon>
    </lineage>
</organism>
<evidence type="ECO:0000256" key="9">
    <source>
        <dbReference type="ARBA" id="ARBA00022984"/>
    </source>
</evidence>
<dbReference type="GO" id="GO:0071555">
    <property type="term" value="P:cell wall organization"/>
    <property type="evidence" value="ECO:0007669"/>
    <property type="project" value="UniProtKB-KW"/>
</dbReference>
<feature type="transmembrane region" description="Helical" evidence="17">
    <location>
        <begin position="224"/>
        <end position="246"/>
    </location>
</feature>
<dbReference type="HAMAP" id="MF_01006">
    <property type="entry name" value="Undec_diphosphatase"/>
    <property type="match status" value="1"/>
</dbReference>
<name>A0A483BCH9_OENOE</name>
<dbReference type="NCBIfam" id="NF001391">
    <property type="entry name" value="PRK00281.1-5"/>
    <property type="match status" value="1"/>
</dbReference>
<dbReference type="EC" id="3.6.1.27" evidence="3 17"/>
<keyword evidence="11 17" id="KW-0472">Membrane</keyword>
<dbReference type="GO" id="GO:0046677">
    <property type="term" value="P:response to antibiotic"/>
    <property type="evidence" value="ECO:0007669"/>
    <property type="project" value="UniProtKB-UniRule"/>
</dbReference>
<feature type="transmembrane region" description="Helical" evidence="17">
    <location>
        <begin position="258"/>
        <end position="277"/>
    </location>
</feature>
<reference evidence="20 22" key="2">
    <citation type="submission" date="2018-08" db="EMBL/GenBank/DDBJ databases">
        <authorList>
            <person name="Lorentzen P. G. S. M."/>
        </authorList>
    </citation>
    <scope>NUCLEOTIDE SEQUENCE [LARGE SCALE GENOMIC DNA]</scope>
    <source>
        <strain evidence="20 22">CRBO_1381</strain>
    </source>
</reference>
<feature type="transmembrane region" description="Helical" evidence="17">
    <location>
        <begin position="81"/>
        <end position="103"/>
    </location>
</feature>
<reference evidence="19 21" key="1">
    <citation type="journal article" date="2016" name="BMC Genomics">
        <title>Consensus pan-genome assembly of the specialised wine bacterium Oenococcus oeni.</title>
        <authorList>
            <person name="Sternes P.R."/>
            <person name="Borneman A.R."/>
        </authorList>
    </citation>
    <scope>NUCLEOTIDE SEQUENCE [LARGE SCALE GENOMIC DNA]</scope>
    <source>
        <strain evidence="19 21">AWRIB661</strain>
    </source>
</reference>
<evidence type="ECO:0000256" key="4">
    <source>
        <dbReference type="ARBA" id="ARBA00021581"/>
    </source>
</evidence>
<feature type="transmembrane region" description="Helical" evidence="17">
    <location>
        <begin position="115"/>
        <end position="132"/>
    </location>
</feature>
<dbReference type="Pfam" id="PF02673">
    <property type="entry name" value="BacA"/>
    <property type="match status" value="1"/>
</dbReference>
<dbReference type="AlphaFoldDB" id="A0A483BCH9"/>
<keyword evidence="5 17" id="KW-1003">Cell membrane</keyword>
<dbReference type="GO" id="GO:0009252">
    <property type="term" value="P:peptidoglycan biosynthetic process"/>
    <property type="evidence" value="ECO:0007669"/>
    <property type="project" value="UniProtKB-KW"/>
</dbReference>
<evidence type="ECO:0000256" key="15">
    <source>
        <dbReference type="ARBA" id="ARBA00032932"/>
    </source>
</evidence>
<dbReference type="PANTHER" id="PTHR30622">
    <property type="entry name" value="UNDECAPRENYL-DIPHOSPHATASE"/>
    <property type="match status" value="1"/>
</dbReference>
<evidence type="ECO:0000256" key="7">
    <source>
        <dbReference type="ARBA" id="ARBA00022801"/>
    </source>
</evidence>
<dbReference type="GO" id="GO:0005886">
    <property type="term" value="C:plasma membrane"/>
    <property type="evidence" value="ECO:0007669"/>
    <property type="project" value="UniProtKB-SubCell"/>
</dbReference>
<dbReference type="GO" id="GO:0008360">
    <property type="term" value="P:regulation of cell shape"/>
    <property type="evidence" value="ECO:0007669"/>
    <property type="project" value="UniProtKB-KW"/>
</dbReference>
<evidence type="ECO:0000256" key="10">
    <source>
        <dbReference type="ARBA" id="ARBA00022989"/>
    </source>
</evidence>
<dbReference type="Proteomes" id="UP000294726">
    <property type="component" value="Chromosome"/>
</dbReference>
<dbReference type="EMBL" id="LR031358">
    <property type="protein sequence ID" value="VDB97919.1"/>
    <property type="molecule type" value="Genomic_DNA"/>
</dbReference>
<keyword evidence="7 17" id="KW-0378">Hydrolase</keyword>
<dbReference type="Proteomes" id="UP000181728">
    <property type="component" value="Unassembled WGS sequence"/>
</dbReference>
<dbReference type="EMBL" id="MLOK01000036">
    <property type="protein sequence ID" value="OIM21355.1"/>
    <property type="molecule type" value="Genomic_DNA"/>
</dbReference>
<evidence type="ECO:0000313" key="18">
    <source>
        <dbReference type="EMBL" id="MDV7714891.1"/>
    </source>
</evidence>
<evidence type="ECO:0000256" key="2">
    <source>
        <dbReference type="ARBA" id="ARBA00010621"/>
    </source>
</evidence>
<gene>
    <name evidence="17 20" type="primary">uppP</name>
    <name evidence="19" type="ORF">ATX59_04045</name>
    <name evidence="18" type="ORF">GA838_03765</name>
    <name evidence="20" type="ORF">OENI_0812</name>
</gene>
<keyword evidence="12 17" id="KW-0046">Antibiotic resistance</keyword>
<evidence type="ECO:0000313" key="21">
    <source>
        <dbReference type="Proteomes" id="UP000181728"/>
    </source>
</evidence>
<proteinExistence type="inferred from homology"/>
<keyword evidence="9 17" id="KW-0573">Peptidoglycan synthesis</keyword>
<feature type="transmembrane region" description="Helical" evidence="17">
    <location>
        <begin position="192"/>
        <end position="212"/>
    </location>
</feature>
<evidence type="ECO:0000256" key="11">
    <source>
        <dbReference type="ARBA" id="ARBA00023136"/>
    </source>
</evidence>